<evidence type="ECO:0000313" key="2">
    <source>
        <dbReference type="Proteomes" id="UP001493487"/>
    </source>
</evidence>
<protein>
    <submittedName>
        <fullName evidence="1">Uncharacterized protein</fullName>
    </submittedName>
</protein>
<keyword evidence="2" id="KW-1185">Reference proteome</keyword>
<reference evidence="1 2" key="1">
    <citation type="journal article" date="2023" name="Genome Announc.">
        <title>Pan-Genome Analyses of the Genus Cohnella and Proposal of the Novel Species Cohnella silvisoli sp. nov., Isolated from Forest Soil.</title>
        <authorList>
            <person name="Wang C."/>
            <person name="Mao L."/>
            <person name="Bao G."/>
            <person name="Zhu H."/>
        </authorList>
    </citation>
    <scope>NUCLEOTIDE SEQUENCE [LARGE SCALE GENOMIC DNA]</scope>
    <source>
        <strain evidence="1 2">NL03-T5-1</strain>
    </source>
</reference>
<gene>
    <name evidence="1" type="ORF">QJS35_07935</name>
</gene>
<evidence type="ECO:0000313" key="1">
    <source>
        <dbReference type="EMBL" id="MEQ4482325.1"/>
    </source>
</evidence>
<name>A0ABV1KQH6_9BACL</name>
<proteinExistence type="predicted"/>
<organism evidence="1 2">
    <name type="scientific">Cohnella silvisoli</name>
    <dbReference type="NCBI Taxonomy" id="2873699"/>
    <lineage>
        <taxon>Bacteria</taxon>
        <taxon>Bacillati</taxon>
        <taxon>Bacillota</taxon>
        <taxon>Bacilli</taxon>
        <taxon>Bacillales</taxon>
        <taxon>Paenibacillaceae</taxon>
        <taxon>Cohnella</taxon>
    </lineage>
</organism>
<dbReference type="Proteomes" id="UP001493487">
    <property type="component" value="Unassembled WGS sequence"/>
</dbReference>
<accession>A0ABV1KQH6</accession>
<dbReference type="RefSeq" id="WP_255678433.1">
    <property type="nucleotide sequence ID" value="NZ_JAIOAP010000004.1"/>
</dbReference>
<dbReference type="EMBL" id="JASKHM010000003">
    <property type="protein sequence ID" value="MEQ4482325.1"/>
    <property type="molecule type" value="Genomic_DNA"/>
</dbReference>
<comment type="caution">
    <text evidence="1">The sequence shown here is derived from an EMBL/GenBank/DDBJ whole genome shotgun (WGS) entry which is preliminary data.</text>
</comment>
<sequence>MPMSNLQVGTFLRHLRVSSKDELMQRVGLYLKEINENPVPFRWK</sequence>